<evidence type="ECO:0000313" key="1">
    <source>
        <dbReference type="EMBL" id="JAD18757.1"/>
    </source>
</evidence>
<protein>
    <submittedName>
        <fullName evidence="1">Uncharacterized protein</fullName>
    </submittedName>
</protein>
<dbReference type="AlphaFoldDB" id="A0A0A8Y4B8"/>
<sequence>MEHQISTMMLVLGTNKRGTQLIKGPTQST</sequence>
<accession>A0A0A8Y4B8</accession>
<name>A0A0A8Y4B8_ARUDO</name>
<organism evidence="1">
    <name type="scientific">Arundo donax</name>
    <name type="common">Giant reed</name>
    <name type="synonym">Donax arundinaceus</name>
    <dbReference type="NCBI Taxonomy" id="35708"/>
    <lineage>
        <taxon>Eukaryota</taxon>
        <taxon>Viridiplantae</taxon>
        <taxon>Streptophyta</taxon>
        <taxon>Embryophyta</taxon>
        <taxon>Tracheophyta</taxon>
        <taxon>Spermatophyta</taxon>
        <taxon>Magnoliopsida</taxon>
        <taxon>Liliopsida</taxon>
        <taxon>Poales</taxon>
        <taxon>Poaceae</taxon>
        <taxon>PACMAD clade</taxon>
        <taxon>Arundinoideae</taxon>
        <taxon>Arundineae</taxon>
        <taxon>Arundo</taxon>
    </lineage>
</organism>
<reference evidence="1" key="1">
    <citation type="submission" date="2014-09" db="EMBL/GenBank/DDBJ databases">
        <authorList>
            <person name="Magalhaes I.L.F."/>
            <person name="Oliveira U."/>
            <person name="Santos F.R."/>
            <person name="Vidigal T.H.D.A."/>
            <person name="Brescovit A.D."/>
            <person name="Santos A.J."/>
        </authorList>
    </citation>
    <scope>NUCLEOTIDE SEQUENCE</scope>
    <source>
        <tissue evidence="1">Shoot tissue taken approximately 20 cm above the soil surface</tissue>
    </source>
</reference>
<dbReference type="EMBL" id="GBRH01279138">
    <property type="protein sequence ID" value="JAD18757.1"/>
    <property type="molecule type" value="Transcribed_RNA"/>
</dbReference>
<proteinExistence type="predicted"/>
<reference evidence="1" key="2">
    <citation type="journal article" date="2015" name="Data Brief">
        <title>Shoot transcriptome of the giant reed, Arundo donax.</title>
        <authorList>
            <person name="Barrero R.A."/>
            <person name="Guerrero F.D."/>
            <person name="Moolhuijzen P."/>
            <person name="Goolsby J.A."/>
            <person name="Tidwell J."/>
            <person name="Bellgard S.E."/>
            <person name="Bellgard M.I."/>
        </authorList>
    </citation>
    <scope>NUCLEOTIDE SEQUENCE</scope>
    <source>
        <tissue evidence="1">Shoot tissue taken approximately 20 cm above the soil surface</tissue>
    </source>
</reference>